<dbReference type="Proteomes" id="UP001302072">
    <property type="component" value="Chromosome"/>
</dbReference>
<reference evidence="4 5" key="1">
    <citation type="submission" date="2022-12" db="EMBL/GenBank/DDBJ databases">
        <title>Two new species, Stenotrophomonas aracearum and Stenotrophomonas oahuensis, isolated from Anthurium (Araceae family) in Hawaii.</title>
        <authorList>
            <person name="Chunag S.C."/>
            <person name="Dobhal S."/>
            <person name="Alvarez A."/>
            <person name="Arif M."/>
        </authorList>
    </citation>
    <scope>NUCLEOTIDE SEQUENCE [LARGE SCALE GENOMIC DNA]</scope>
    <source>
        <strain evidence="4 5">A5586</strain>
    </source>
</reference>
<organism evidence="4 5">
    <name type="scientific">Stenotrophomonas oahuensis</name>
    <dbReference type="NCBI Taxonomy" id="3003271"/>
    <lineage>
        <taxon>Bacteria</taxon>
        <taxon>Pseudomonadati</taxon>
        <taxon>Pseudomonadota</taxon>
        <taxon>Gammaproteobacteria</taxon>
        <taxon>Lysobacterales</taxon>
        <taxon>Lysobacteraceae</taxon>
        <taxon>Stenotrophomonas</taxon>
    </lineage>
</organism>
<dbReference type="InterPro" id="IPR013324">
    <property type="entry name" value="RNA_pol_sigma_r3/r4-like"/>
</dbReference>
<dbReference type="Pfam" id="PF04542">
    <property type="entry name" value="Sigma70_r2"/>
    <property type="match status" value="1"/>
</dbReference>
<dbReference type="NCBIfam" id="TIGR02937">
    <property type="entry name" value="sigma70-ECF"/>
    <property type="match status" value="1"/>
</dbReference>
<dbReference type="EMBL" id="CP115541">
    <property type="protein sequence ID" value="WNH53623.1"/>
    <property type="molecule type" value="Genomic_DNA"/>
</dbReference>
<dbReference type="InterPro" id="IPR014284">
    <property type="entry name" value="RNA_pol_sigma-70_dom"/>
</dbReference>
<dbReference type="InterPro" id="IPR014303">
    <property type="entry name" value="RNA_pol_sigma-70_ECF"/>
</dbReference>
<evidence type="ECO:0000256" key="1">
    <source>
        <dbReference type="ARBA" id="ARBA00011344"/>
    </source>
</evidence>
<dbReference type="InterPro" id="IPR036388">
    <property type="entry name" value="WH-like_DNA-bd_sf"/>
</dbReference>
<evidence type="ECO:0000259" key="2">
    <source>
        <dbReference type="Pfam" id="PF04542"/>
    </source>
</evidence>
<dbReference type="InterPro" id="IPR052704">
    <property type="entry name" value="ECF_Sigma-70_Domain"/>
</dbReference>
<dbReference type="InterPro" id="IPR032710">
    <property type="entry name" value="NTF2-like_dom_sf"/>
</dbReference>
<dbReference type="InterPro" id="IPR013325">
    <property type="entry name" value="RNA_pol_sigma_r2"/>
</dbReference>
<dbReference type="Pfam" id="PF08281">
    <property type="entry name" value="Sigma70_r4_2"/>
    <property type="match status" value="1"/>
</dbReference>
<dbReference type="NCBIfam" id="TIGR02957">
    <property type="entry name" value="SigX4"/>
    <property type="match status" value="1"/>
</dbReference>
<dbReference type="Gene3D" id="1.10.10.10">
    <property type="entry name" value="Winged helix-like DNA-binding domain superfamily/Winged helix DNA-binding domain"/>
    <property type="match status" value="1"/>
</dbReference>
<evidence type="ECO:0000259" key="3">
    <source>
        <dbReference type="Pfam" id="PF08281"/>
    </source>
</evidence>
<proteinExistence type="predicted"/>
<dbReference type="Gene3D" id="1.10.1740.10">
    <property type="match status" value="1"/>
</dbReference>
<dbReference type="SUPFAM" id="SSF88659">
    <property type="entry name" value="Sigma3 and sigma4 domains of RNA polymerase sigma factors"/>
    <property type="match status" value="1"/>
</dbReference>
<dbReference type="SUPFAM" id="SSF54427">
    <property type="entry name" value="NTF2-like"/>
    <property type="match status" value="1"/>
</dbReference>
<accession>A0ABY9YRP9</accession>
<dbReference type="Gene3D" id="3.10.450.50">
    <property type="match status" value="1"/>
</dbReference>
<feature type="domain" description="RNA polymerase sigma-70 region 2" evidence="2">
    <location>
        <begin position="18"/>
        <end position="83"/>
    </location>
</feature>
<sequence length="305" mass="34571">MPAELVLNAAMDDATARFQQYRPRVIGVAYRMLGSLAEAEDIAQETWLRWNGTDRDVIENDEAWLVATSTRLAIDELRLARRTREQYVGIWLPEPVLTDESATPEHLHETASDLSVAFLAVLERLAPEARAAFLLHDVFEREYPEIARILEKSEASCRQIVHRARQRLREERRLHEVPHEIHRQLLQSFTAALDRGDLKAMMALMDRDAQLMGDGGGIVSSFPKPMLGGARIAQLLFAPTLRRRAELRMVPAVFNGRVGVLRFFGTQLESAMAFDTDGEHIVQILVQRNPHKLAQIQAQQALALR</sequence>
<dbReference type="InterPro" id="IPR013249">
    <property type="entry name" value="RNA_pol_sigma70_r4_t2"/>
</dbReference>
<evidence type="ECO:0000313" key="4">
    <source>
        <dbReference type="EMBL" id="WNH53623.1"/>
    </source>
</evidence>
<protein>
    <submittedName>
        <fullName evidence="4">RNA polymerase sigma-70 factor</fullName>
    </submittedName>
</protein>
<comment type="subunit">
    <text evidence="1">Interacts transiently with the RNA polymerase catalytic core formed by RpoA, RpoB, RpoC and RpoZ (2 alpha, 1 beta, 1 beta' and 1 omega subunit) to form the RNA polymerase holoenzyme that can initiate transcription.</text>
</comment>
<gene>
    <name evidence="4" type="ORF">PDM29_04900</name>
</gene>
<dbReference type="RefSeq" id="WP_311192764.1">
    <property type="nucleotide sequence ID" value="NZ_CP115541.1"/>
</dbReference>
<dbReference type="NCBIfam" id="NF007214">
    <property type="entry name" value="PRK09636.1"/>
    <property type="match status" value="1"/>
</dbReference>
<dbReference type="PANTHER" id="PTHR30173">
    <property type="entry name" value="SIGMA 19 FACTOR"/>
    <property type="match status" value="1"/>
</dbReference>
<keyword evidence="5" id="KW-1185">Reference proteome</keyword>
<name>A0ABY9YRP9_9GAMM</name>
<dbReference type="SUPFAM" id="SSF88946">
    <property type="entry name" value="Sigma2 domain of RNA polymerase sigma factors"/>
    <property type="match status" value="1"/>
</dbReference>
<feature type="domain" description="RNA polymerase sigma factor 70 region 4 type 2" evidence="3">
    <location>
        <begin position="117"/>
        <end position="168"/>
    </location>
</feature>
<dbReference type="PANTHER" id="PTHR30173:SF36">
    <property type="entry name" value="ECF RNA POLYMERASE SIGMA FACTOR SIGJ"/>
    <property type="match status" value="1"/>
</dbReference>
<dbReference type="InterPro" id="IPR007627">
    <property type="entry name" value="RNA_pol_sigma70_r2"/>
</dbReference>
<evidence type="ECO:0000313" key="5">
    <source>
        <dbReference type="Proteomes" id="UP001302072"/>
    </source>
</evidence>